<feature type="domain" description="Protein kinase" evidence="1">
    <location>
        <begin position="1"/>
        <end position="293"/>
    </location>
</feature>
<comment type="caution">
    <text evidence="2">The sequence shown here is derived from an EMBL/GenBank/DDBJ whole genome shotgun (WGS) entry which is preliminary data.</text>
</comment>
<accession>A0ABD3GTA8</accession>
<dbReference type="PROSITE" id="PS50011">
    <property type="entry name" value="PROTEIN_KINASE_DOM"/>
    <property type="match status" value="1"/>
</dbReference>
<dbReference type="Pfam" id="PF07714">
    <property type="entry name" value="PK_Tyr_Ser-Thr"/>
    <property type="match status" value="1"/>
</dbReference>
<dbReference type="Proteomes" id="UP001633002">
    <property type="component" value="Unassembled WGS sequence"/>
</dbReference>
<evidence type="ECO:0000313" key="3">
    <source>
        <dbReference type="Proteomes" id="UP001633002"/>
    </source>
</evidence>
<dbReference type="AlphaFoldDB" id="A0ABD3GTA8"/>
<protein>
    <recommendedName>
        <fullName evidence="1">Protein kinase domain-containing protein</fullName>
    </recommendedName>
</protein>
<dbReference type="SUPFAM" id="SSF56112">
    <property type="entry name" value="Protein kinase-like (PK-like)"/>
    <property type="match status" value="1"/>
</dbReference>
<organism evidence="2 3">
    <name type="scientific">Riccia sorocarpa</name>
    <dbReference type="NCBI Taxonomy" id="122646"/>
    <lineage>
        <taxon>Eukaryota</taxon>
        <taxon>Viridiplantae</taxon>
        <taxon>Streptophyta</taxon>
        <taxon>Embryophyta</taxon>
        <taxon>Marchantiophyta</taxon>
        <taxon>Marchantiopsida</taxon>
        <taxon>Marchantiidae</taxon>
        <taxon>Marchantiales</taxon>
        <taxon>Ricciaceae</taxon>
        <taxon>Riccia</taxon>
    </lineage>
</organism>
<evidence type="ECO:0000313" key="2">
    <source>
        <dbReference type="EMBL" id="KAL3682393.1"/>
    </source>
</evidence>
<dbReference type="PANTHER" id="PTHR48055">
    <property type="entry name" value="LEUCINE-RICH REPEAT RECEPTOR PROTEIN KINASE EMS1"/>
    <property type="match status" value="1"/>
</dbReference>
<dbReference type="InterPro" id="IPR051564">
    <property type="entry name" value="LRR_receptor-like_kinase"/>
</dbReference>
<dbReference type="InterPro" id="IPR001245">
    <property type="entry name" value="Ser-Thr/Tyr_kinase_cat_dom"/>
</dbReference>
<sequence>MGVLSLTYEDVLLGTQEFMVQHPSQITDKIATYRGVVTEFPYEITIKIYLMESFGRQRLRTELRAMKFCRHRNIIRYIGGRSMKGGEFMGIYESVSYTTLQGLLYADPSAGISWDGRVNIALDVAKGLSYLHDELDDRIHVIHCNLSPSAIFFSGPTAKIGRFELSKLVKDGTGVSTNLVPLGKLGYMPPEIMTSKVFTKAGDVYSFGVIILELITRRHPHKPGWSSESLRSSFGSDQDLSQILDPTLLSELDLIRESVYAVLVKVGLQCTEPNPSNRPTMAEVVVMLERIIFKYGSPRGAVRNSPGSYANQRPDRMSRMLRGSKEETESSFFANLDNLEVRLLFDTLEGKSDNQRRHRRGILPSIRKRWKKFSSRFRRKKKFVKLVRTDPESENVVTDLDVIEKEQEYLASVIIANRP</sequence>
<dbReference type="InterPro" id="IPR011009">
    <property type="entry name" value="Kinase-like_dom_sf"/>
</dbReference>
<keyword evidence="3" id="KW-1185">Reference proteome</keyword>
<dbReference type="EMBL" id="JBJQOH010000006">
    <property type="protein sequence ID" value="KAL3682393.1"/>
    <property type="molecule type" value="Genomic_DNA"/>
</dbReference>
<evidence type="ECO:0000259" key="1">
    <source>
        <dbReference type="PROSITE" id="PS50011"/>
    </source>
</evidence>
<dbReference type="InterPro" id="IPR000719">
    <property type="entry name" value="Prot_kinase_dom"/>
</dbReference>
<gene>
    <name evidence="2" type="ORF">R1sor_000415</name>
</gene>
<reference evidence="2 3" key="1">
    <citation type="submission" date="2024-09" db="EMBL/GenBank/DDBJ databases">
        <title>Chromosome-scale assembly of Riccia sorocarpa.</title>
        <authorList>
            <person name="Paukszto L."/>
        </authorList>
    </citation>
    <scope>NUCLEOTIDE SEQUENCE [LARGE SCALE GENOMIC DNA]</scope>
    <source>
        <strain evidence="2">LP-2024</strain>
        <tissue evidence="2">Aerial parts of the thallus</tissue>
    </source>
</reference>
<name>A0ABD3GTA8_9MARC</name>
<dbReference type="Gene3D" id="1.10.510.10">
    <property type="entry name" value="Transferase(Phosphotransferase) domain 1"/>
    <property type="match status" value="1"/>
</dbReference>
<proteinExistence type="predicted"/>
<dbReference type="PANTHER" id="PTHR48055:SF57">
    <property type="entry name" value="PROTEIN KINASE DOMAIN-CONTAINING PROTEIN"/>
    <property type="match status" value="1"/>
</dbReference>